<keyword evidence="7" id="KW-1185">Reference proteome</keyword>
<dbReference type="Proteomes" id="UP000254869">
    <property type="component" value="Unassembled WGS sequence"/>
</dbReference>
<dbReference type="SUPFAM" id="SSF52283">
    <property type="entry name" value="Formate/glycerate dehydrogenase catalytic domain-like"/>
    <property type="match status" value="1"/>
</dbReference>
<dbReference type="PANTHER" id="PTHR10996">
    <property type="entry name" value="2-HYDROXYACID DEHYDROGENASE-RELATED"/>
    <property type="match status" value="1"/>
</dbReference>
<comment type="caution">
    <text evidence="6">The sequence shown here is derived from an EMBL/GenBank/DDBJ whole genome shotgun (WGS) entry which is preliminary data.</text>
</comment>
<evidence type="ECO:0000259" key="4">
    <source>
        <dbReference type="Pfam" id="PF00389"/>
    </source>
</evidence>
<feature type="domain" description="D-isomer specific 2-hydroxyacid dehydrogenase NAD-binding" evidence="5">
    <location>
        <begin position="122"/>
        <end position="302"/>
    </location>
</feature>
<accession>A0A370I473</accession>
<evidence type="ECO:0000313" key="6">
    <source>
        <dbReference type="EMBL" id="RDI65542.1"/>
    </source>
</evidence>
<dbReference type="PANTHER" id="PTHR10996:SF283">
    <property type="entry name" value="GLYOXYLATE_HYDROXYPYRUVATE REDUCTASE B"/>
    <property type="match status" value="1"/>
</dbReference>
<dbReference type="GO" id="GO:0016618">
    <property type="term" value="F:hydroxypyruvate reductase [NAD(P)H] activity"/>
    <property type="evidence" value="ECO:0007669"/>
    <property type="project" value="TreeGrafter"/>
</dbReference>
<dbReference type="GO" id="GO:0005829">
    <property type="term" value="C:cytosol"/>
    <property type="evidence" value="ECO:0007669"/>
    <property type="project" value="TreeGrafter"/>
</dbReference>
<evidence type="ECO:0000256" key="3">
    <source>
        <dbReference type="RuleBase" id="RU003719"/>
    </source>
</evidence>
<dbReference type="GO" id="GO:0003714">
    <property type="term" value="F:transcription corepressor activity"/>
    <property type="evidence" value="ECO:0007669"/>
    <property type="project" value="InterPro"/>
</dbReference>
<keyword evidence="2 3" id="KW-0560">Oxidoreductase</keyword>
<reference evidence="6 7" key="1">
    <citation type="submission" date="2018-07" db="EMBL/GenBank/DDBJ databases">
        <title>Genomic Encyclopedia of Type Strains, Phase IV (KMG-IV): sequencing the most valuable type-strain genomes for metagenomic binning, comparative biology and taxonomic classification.</title>
        <authorList>
            <person name="Goeker M."/>
        </authorList>
    </citation>
    <scope>NUCLEOTIDE SEQUENCE [LARGE SCALE GENOMIC DNA]</scope>
    <source>
        <strain evidence="6 7">DSM 44290</strain>
    </source>
</reference>
<evidence type="ECO:0000259" key="5">
    <source>
        <dbReference type="Pfam" id="PF02826"/>
    </source>
</evidence>
<dbReference type="Pfam" id="PF02826">
    <property type="entry name" value="2-Hacid_dh_C"/>
    <property type="match status" value="1"/>
</dbReference>
<dbReference type="InterPro" id="IPR050223">
    <property type="entry name" value="D-isomer_2-hydroxyacid_DH"/>
</dbReference>
<dbReference type="PROSITE" id="PS00671">
    <property type="entry name" value="D_2_HYDROXYACID_DH_3"/>
    <property type="match status" value="1"/>
</dbReference>
<dbReference type="Pfam" id="PF00389">
    <property type="entry name" value="2-Hacid_dh"/>
    <property type="match status" value="1"/>
</dbReference>
<protein>
    <submittedName>
        <fullName evidence="6">D-3-phosphoglycerate dehydrogenase/D-3-phosphoglycerate dehydrogenase</fullName>
    </submittedName>
</protein>
<organism evidence="6 7">
    <name type="scientific">Nocardia pseudobrasiliensis</name>
    <dbReference type="NCBI Taxonomy" id="45979"/>
    <lineage>
        <taxon>Bacteria</taxon>
        <taxon>Bacillati</taxon>
        <taxon>Actinomycetota</taxon>
        <taxon>Actinomycetes</taxon>
        <taxon>Mycobacteriales</taxon>
        <taxon>Nocardiaceae</taxon>
        <taxon>Nocardia</taxon>
    </lineage>
</organism>
<dbReference type="SUPFAM" id="SSF51735">
    <property type="entry name" value="NAD(P)-binding Rossmann-fold domains"/>
    <property type="match status" value="1"/>
</dbReference>
<evidence type="ECO:0000256" key="2">
    <source>
        <dbReference type="ARBA" id="ARBA00023002"/>
    </source>
</evidence>
<dbReference type="InterPro" id="IPR036291">
    <property type="entry name" value="NAD(P)-bd_dom_sf"/>
</dbReference>
<comment type="similarity">
    <text evidence="1 3">Belongs to the D-isomer specific 2-hydroxyacid dehydrogenase family.</text>
</comment>
<sequence length="336" mass="35964">MRVVYTDPAWALNERGQPDLALADIERAAFGEGIELRLGLFDGRYILRGTDFHEHVRGADALVVYRCQVTRELLDALGPGCRVIARSGVGIDNLNAPLLAEAGIMSFNVPDYCVDEVSTHTLALLLALERRVCTQDRLVKTRQWNIHAGGVPRRVGTRTAGIVGFGRIGRATARKLQAFYQRVIAYDPYVSADLMAGYGVTAAMDLAELFGAADAVVIHAALTPESDRLVDAAALAAARPDAFLVNTARGRLVDPAAVLAALEAGRLGGFASDVFTPEDPNDDPTARKLLTRDDVVVSAHRAFLSVESERSSRRRIAEGVAGVLAGGPPPAEGRVT</sequence>
<dbReference type="CDD" id="cd05299">
    <property type="entry name" value="CtBP_dh"/>
    <property type="match status" value="1"/>
</dbReference>
<dbReference type="InterPro" id="IPR006139">
    <property type="entry name" value="D-isomer_2_OHA_DH_cat_dom"/>
</dbReference>
<dbReference type="GO" id="GO:0030267">
    <property type="term" value="F:glyoxylate reductase (NADPH) activity"/>
    <property type="evidence" value="ECO:0007669"/>
    <property type="project" value="TreeGrafter"/>
</dbReference>
<dbReference type="EMBL" id="QQBC01000006">
    <property type="protein sequence ID" value="RDI65542.1"/>
    <property type="molecule type" value="Genomic_DNA"/>
</dbReference>
<proteinExistence type="inferred from homology"/>
<name>A0A370I473_9NOCA</name>
<evidence type="ECO:0000256" key="1">
    <source>
        <dbReference type="ARBA" id="ARBA00005854"/>
    </source>
</evidence>
<dbReference type="RefSeq" id="WP_067995323.1">
    <property type="nucleotide sequence ID" value="NZ_QQBC01000006.1"/>
</dbReference>
<dbReference type="InterPro" id="IPR029753">
    <property type="entry name" value="D-isomer_DH_CS"/>
</dbReference>
<dbReference type="InterPro" id="IPR043322">
    <property type="entry name" value="CtBP"/>
</dbReference>
<dbReference type="InterPro" id="IPR006140">
    <property type="entry name" value="D-isomer_DH_NAD-bd"/>
</dbReference>
<dbReference type="GO" id="GO:0051287">
    <property type="term" value="F:NAD binding"/>
    <property type="evidence" value="ECO:0007669"/>
    <property type="project" value="InterPro"/>
</dbReference>
<dbReference type="AlphaFoldDB" id="A0A370I473"/>
<dbReference type="STRING" id="1210086.GCA_001613105_02027"/>
<gene>
    <name evidence="6" type="ORF">DFR76_106414</name>
</gene>
<feature type="domain" description="D-isomer specific 2-hydroxyacid dehydrogenase catalytic" evidence="4">
    <location>
        <begin position="51"/>
        <end position="330"/>
    </location>
</feature>
<evidence type="ECO:0000313" key="7">
    <source>
        <dbReference type="Proteomes" id="UP000254869"/>
    </source>
</evidence>
<dbReference type="InterPro" id="IPR029752">
    <property type="entry name" value="D-isomer_DH_CS1"/>
</dbReference>
<dbReference type="PROSITE" id="PS00065">
    <property type="entry name" value="D_2_HYDROXYACID_DH_1"/>
    <property type="match status" value="1"/>
</dbReference>
<dbReference type="Gene3D" id="3.40.50.720">
    <property type="entry name" value="NAD(P)-binding Rossmann-like Domain"/>
    <property type="match status" value="2"/>
</dbReference>